<reference evidence="1" key="1">
    <citation type="submission" date="2018-02" db="EMBL/GenBank/DDBJ databases">
        <title>Rhizophora mucronata_Transcriptome.</title>
        <authorList>
            <person name="Meera S.P."/>
            <person name="Sreeshan A."/>
            <person name="Augustine A."/>
        </authorList>
    </citation>
    <scope>NUCLEOTIDE SEQUENCE</scope>
    <source>
        <tissue evidence="1">Leaf</tissue>
    </source>
</reference>
<dbReference type="EMBL" id="GGEC01058040">
    <property type="protein sequence ID" value="MBX38524.1"/>
    <property type="molecule type" value="Transcribed_RNA"/>
</dbReference>
<dbReference type="AlphaFoldDB" id="A0A2P2N7S9"/>
<protein>
    <submittedName>
        <fullName evidence="1">Uncharacterized protein</fullName>
    </submittedName>
</protein>
<evidence type="ECO:0000313" key="1">
    <source>
        <dbReference type="EMBL" id="MBX38524.1"/>
    </source>
</evidence>
<name>A0A2P2N7S9_RHIMU</name>
<proteinExistence type="predicted"/>
<accession>A0A2P2N7S9</accession>
<sequence length="68" mass="8055">MDAGVVIVGLPNHCKESTHPLETRNCSYFFVMVFRIFLSEEENMWMVIFIEPANDVYIYIYIHRLQAL</sequence>
<organism evidence="1">
    <name type="scientific">Rhizophora mucronata</name>
    <name type="common">Asiatic mangrove</name>
    <dbReference type="NCBI Taxonomy" id="61149"/>
    <lineage>
        <taxon>Eukaryota</taxon>
        <taxon>Viridiplantae</taxon>
        <taxon>Streptophyta</taxon>
        <taxon>Embryophyta</taxon>
        <taxon>Tracheophyta</taxon>
        <taxon>Spermatophyta</taxon>
        <taxon>Magnoliopsida</taxon>
        <taxon>eudicotyledons</taxon>
        <taxon>Gunneridae</taxon>
        <taxon>Pentapetalae</taxon>
        <taxon>rosids</taxon>
        <taxon>fabids</taxon>
        <taxon>Malpighiales</taxon>
        <taxon>Rhizophoraceae</taxon>
        <taxon>Rhizophora</taxon>
    </lineage>
</organism>